<dbReference type="Proteomes" id="UP000005408">
    <property type="component" value="Unassembled WGS sequence"/>
</dbReference>
<reference evidence="4" key="1">
    <citation type="submission" date="2022-08" db="UniProtKB">
        <authorList>
            <consortium name="EnsemblMetazoa"/>
        </authorList>
    </citation>
    <scope>IDENTIFICATION</scope>
    <source>
        <strain evidence="4">05x7-T-G4-1.051#20</strain>
    </source>
</reference>
<dbReference type="InterPro" id="IPR011010">
    <property type="entry name" value="DNA_brk_join_enz"/>
</dbReference>
<keyword evidence="1" id="KW-0238">DNA-binding</keyword>
<dbReference type="GO" id="GO:0015074">
    <property type="term" value="P:DNA integration"/>
    <property type="evidence" value="ECO:0007669"/>
    <property type="project" value="InterPro"/>
</dbReference>
<dbReference type="AlphaFoldDB" id="A0A8W8L4F3"/>
<dbReference type="SUPFAM" id="SSF56349">
    <property type="entry name" value="DNA breaking-rejoining enzymes"/>
    <property type="match status" value="1"/>
</dbReference>
<keyword evidence="5" id="KW-1185">Reference proteome</keyword>
<dbReference type="InterPro" id="IPR013762">
    <property type="entry name" value="Integrase-like_cat_sf"/>
</dbReference>
<organism evidence="4 5">
    <name type="scientific">Magallana gigas</name>
    <name type="common">Pacific oyster</name>
    <name type="synonym">Crassostrea gigas</name>
    <dbReference type="NCBI Taxonomy" id="29159"/>
    <lineage>
        <taxon>Eukaryota</taxon>
        <taxon>Metazoa</taxon>
        <taxon>Spiralia</taxon>
        <taxon>Lophotrochozoa</taxon>
        <taxon>Mollusca</taxon>
        <taxon>Bivalvia</taxon>
        <taxon>Autobranchia</taxon>
        <taxon>Pteriomorphia</taxon>
        <taxon>Ostreida</taxon>
        <taxon>Ostreoidea</taxon>
        <taxon>Ostreidae</taxon>
        <taxon>Magallana</taxon>
    </lineage>
</organism>
<dbReference type="GO" id="GO:0006310">
    <property type="term" value="P:DNA recombination"/>
    <property type="evidence" value="ECO:0007669"/>
    <property type="project" value="UniProtKB-KW"/>
</dbReference>
<dbReference type="PANTHER" id="PTHR34605">
    <property type="entry name" value="PHAGE_INTEGRASE DOMAIN-CONTAINING PROTEIN"/>
    <property type="match status" value="1"/>
</dbReference>
<feature type="domain" description="Tyr recombinase" evidence="3">
    <location>
        <begin position="126"/>
        <end position="331"/>
    </location>
</feature>
<dbReference type="Pfam" id="PF00589">
    <property type="entry name" value="Phage_integrase"/>
    <property type="match status" value="1"/>
</dbReference>
<name>A0A8W8L4F3_MAGGI</name>
<protein>
    <recommendedName>
        <fullName evidence="3">Tyr recombinase domain-containing protein</fullName>
    </recommendedName>
</protein>
<dbReference type="PANTHER" id="PTHR34605:SF4">
    <property type="entry name" value="DNA ADENINE METHYLTRANSFERASE"/>
    <property type="match status" value="1"/>
</dbReference>
<proteinExistence type="predicted"/>
<evidence type="ECO:0000256" key="1">
    <source>
        <dbReference type="ARBA" id="ARBA00023125"/>
    </source>
</evidence>
<dbReference type="Gene3D" id="1.10.150.130">
    <property type="match status" value="1"/>
</dbReference>
<dbReference type="InterPro" id="IPR052925">
    <property type="entry name" value="Phage_Integrase-like_Recomb"/>
</dbReference>
<dbReference type="InterPro" id="IPR002104">
    <property type="entry name" value="Integrase_catalytic"/>
</dbReference>
<dbReference type="GO" id="GO:0003677">
    <property type="term" value="F:DNA binding"/>
    <property type="evidence" value="ECO:0007669"/>
    <property type="project" value="UniProtKB-KW"/>
</dbReference>
<evidence type="ECO:0000259" key="3">
    <source>
        <dbReference type="PROSITE" id="PS51898"/>
    </source>
</evidence>
<sequence length="334" mass="38224">FSKVFERDLIQLPSKLREKVYALPGIMQASRADSTINKYCNSFLRFKKWAKEQGIEESELFPSKPLHVSIYLACLVQRANSPSPIVDAFYGIKWAHDLVGFNSPTDNQFVKNIMEGGKRIVAKPVQKKEPITVENLRCMYLKLFECNNLYNQRIICMVLLAFAGFLRSSELINIKRSDIQFLPDHIEIFIESSKTDIYRDGTRVVIARTFSYMCPVSNFELYLRLAGIQDDSEEYVFCAISKSGSGYRLRNREKPLSYTRVRELFIEAFTGIVDNIKVYGLHSLRSGGATASAVRGIPDRIFKRHGRWRSESAKDGYVQDPLSERLSVSKELGL</sequence>
<dbReference type="Gene3D" id="1.10.443.10">
    <property type="entry name" value="Intergrase catalytic core"/>
    <property type="match status" value="1"/>
</dbReference>
<dbReference type="PROSITE" id="PS51898">
    <property type="entry name" value="TYR_RECOMBINASE"/>
    <property type="match status" value="1"/>
</dbReference>
<evidence type="ECO:0000256" key="2">
    <source>
        <dbReference type="ARBA" id="ARBA00023172"/>
    </source>
</evidence>
<evidence type="ECO:0000313" key="4">
    <source>
        <dbReference type="EnsemblMetazoa" id="G26406.1:cds"/>
    </source>
</evidence>
<accession>A0A8W8L4F3</accession>
<dbReference type="EnsemblMetazoa" id="G26406.1">
    <property type="protein sequence ID" value="G26406.1:cds"/>
    <property type="gene ID" value="G26406"/>
</dbReference>
<dbReference type="SUPFAM" id="SSF47823">
    <property type="entry name" value="lambda integrase-like, N-terminal domain"/>
    <property type="match status" value="1"/>
</dbReference>
<dbReference type="InterPro" id="IPR010998">
    <property type="entry name" value="Integrase_recombinase_N"/>
</dbReference>
<evidence type="ECO:0000313" key="5">
    <source>
        <dbReference type="Proteomes" id="UP000005408"/>
    </source>
</evidence>
<keyword evidence="2" id="KW-0233">DNA recombination</keyword>